<dbReference type="SUPFAM" id="SSF47384">
    <property type="entry name" value="Homodimeric domain of signal transducing histidine kinase"/>
    <property type="match status" value="1"/>
</dbReference>
<dbReference type="InterPro" id="IPR003594">
    <property type="entry name" value="HATPase_dom"/>
</dbReference>
<dbReference type="InterPro" id="IPR036097">
    <property type="entry name" value="HisK_dim/P_sf"/>
</dbReference>
<dbReference type="InterPro" id="IPR005467">
    <property type="entry name" value="His_kinase_dom"/>
</dbReference>
<evidence type="ECO:0000256" key="7">
    <source>
        <dbReference type="ARBA" id="ARBA00022741"/>
    </source>
</evidence>
<dbReference type="Gene3D" id="3.30.70.1230">
    <property type="entry name" value="Nucleotide cyclase"/>
    <property type="match status" value="1"/>
</dbReference>
<evidence type="ECO:0000259" key="16">
    <source>
        <dbReference type="PROSITE" id="PS50125"/>
    </source>
</evidence>
<evidence type="ECO:0000256" key="9">
    <source>
        <dbReference type="ARBA" id="ARBA00022840"/>
    </source>
</evidence>
<dbReference type="InterPro" id="IPR011123">
    <property type="entry name" value="Y_Y_Y"/>
</dbReference>
<evidence type="ECO:0000256" key="11">
    <source>
        <dbReference type="ARBA" id="ARBA00023136"/>
    </source>
</evidence>
<keyword evidence="13" id="KW-0812">Transmembrane</keyword>
<evidence type="ECO:0000313" key="18">
    <source>
        <dbReference type="Proteomes" id="UP000317839"/>
    </source>
</evidence>
<protein>
    <recommendedName>
        <fullName evidence="3">histidine kinase</fullName>
        <ecNumber evidence="3">2.7.13.3</ecNumber>
    </recommendedName>
</protein>
<dbReference type="InterPro" id="IPR004358">
    <property type="entry name" value="Sig_transdc_His_kin-like_C"/>
</dbReference>
<dbReference type="SUPFAM" id="SSF55874">
    <property type="entry name" value="ATPase domain of HSP90 chaperone/DNA topoisomerase II/histidine kinase"/>
    <property type="match status" value="1"/>
</dbReference>
<dbReference type="GO" id="GO:0000155">
    <property type="term" value="F:phosphorelay sensor kinase activity"/>
    <property type="evidence" value="ECO:0007669"/>
    <property type="project" value="InterPro"/>
</dbReference>
<dbReference type="InterPro" id="IPR011006">
    <property type="entry name" value="CheY-like_superfamily"/>
</dbReference>
<dbReference type="Gene3D" id="3.30.565.10">
    <property type="entry name" value="Histidine kinase-like ATPase, C-terminal domain"/>
    <property type="match status" value="1"/>
</dbReference>
<dbReference type="Pfam" id="PF00072">
    <property type="entry name" value="Response_reg"/>
    <property type="match status" value="1"/>
</dbReference>
<keyword evidence="6" id="KW-0808">Transferase</keyword>
<dbReference type="InterPro" id="IPR001054">
    <property type="entry name" value="A/G_cyclase"/>
</dbReference>
<dbReference type="PROSITE" id="PS50110">
    <property type="entry name" value="RESPONSE_REGULATORY"/>
    <property type="match status" value="1"/>
</dbReference>
<dbReference type="InterPro" id="IPR013783">
    <property type="entry name" value="Ig-like_fold"/>
</dbReference>
<dbReference type="InterPro" id="IPR015943">
    <property type="entry name" value="WD40/YVTN_repeat-like_dom_sf"/>
</dbReference>
<dbReference type="RefSeq" id="WP_142942308.1">
    <property type="nucleotide sequence ID" value="NZ_VIKR01000003.1"/>
</dbReference>
<dbReference type="Pfam" id="PF00512">
    <property type="entry name" value="HisKA"/>
    <property type="match status" value="1"/>
</dbReference>
<dbReference type="Pfam" id="PF02518">
    <property type="entry name" value="HATPase_c"/>
    <property type="match status" value="1"/>
</dbReference>
<dbReference type="CDD" id="cd16922">
    <property type="entry name" value="HATPase_EvgS-ArcB-TorS-like"/>
    <property type="match status" value="1"/>
</dbReference>
<dbReference type="EMBL" id="VIKR01000003">
    <property type="protein sequence ID" value="TQV73600.1"/>
    <property type="molecule type" value="Genomic_DNA"/>
</dbReference>
<evidence type="ECO:0000256" key="8">
    <source>
        <dbReference type="ARBA" id="ARBA00022777"/>
    </source>
</evidence>
<gene>
    <name evidence="17" type="ORF">FLL45_12055</name>
</gene>
<keyword evidence="4" id="KW-1003">Cell membrane</keyword>
<evidence type="ECO:0000256" key="2">
    <source>
        <dbReference type="ARBA" id="ARBA00004236"/>
    </source>
</evidence>
<dbReference type="SMART" id="SM00387">
    <property type="entry name" value="HATPase_c"/>
    <property type="match status" value="1"/>
</dbReference>
<comment type="catalytic activity">
    <reaction evidence="1">
        <text>ATP + protein L-histidine = ADP + protein N-phospho-L-histidine.</text>
        <dbReference type="EC" id="2.7.13.3"/>
    </reaction>
</comment>
<dbReference type="InterPro" id="IPR001789">
    <property type="entry name" value="Sig_transdc_resp-reg_receiver"/>
</dbReference>
<dbReference type="PRINTS" id="PR00344">
    <property type="entry name" value="BCTRLSENSOR"/>
</dbReference>
<dbReference type="SMART" id="SM00388">
    <property type="entry name" value="HisKA"/>
    <property type="match status" value="1"/>
</dbReference>
<keyword evidence="18" id="KW-1185">Reference proteome</keyword>
<evidence type="ECO:0000256" key="12">
    <source>
        <dbReference type="PROSITE-ProRule" id="PRU00169"/>
    </source>
</evidence>
<keyword evidence="7" id="KW-0547">Nucleotide-binding</keyword>
<evidence type="ECO:0000256" key="3">
    <source>
        <dbReference type="ARBA" id="ARBA00012438"/>
    </source>
</evidence>
<feature type="domain" description="Response regulatory" evidence="15">
    <location>
        <begin position="1132"/>
        <end position="1248"/>
    </location>
</feature>
<dbReference type="GO" id="GO:0009190">
    <property type="term" value="P:cyclic nucleotide biosynthetic process"/>
    <property type="evidence" value="ECO:0007669"/>
    <property type="project" value="InterPro"/>
</dbReference>
<dbReference type="CDD" id="cd17574">
    <property type="entry name" value="REC_OmpR"/>
    <property type="match status" value="1"/>
</dbReference>
<dbReference type="CDD" id="cd07302">
    <property type="entry name" value="CHD"/>
    <property type="match status" value="1"/>
</dbReference>
<dbReference type="SUPFAM" id="SSF52172">
    <property type="entry name" value="CheY-like"/>
    <property type="match status" value="1"/>
</dbReference>
<dbReference type="Gene3D" id="3.40.50.2300">
    <property type="match status" value="1"/>
</dbReference>
<comment type="caution">
    <text evidence="17">The sequence shown here is derived from an EMBL/GenBank/DDBJ whole genome shotgun (WGS) entry which is preliminary data.</text>
</comment>
<evidence type="ECO:0000259" key="14">
    <source>
        <dbReference type="PROSITE" id="PS50109"/>
    </source>
</evidence>
<dbReference type="PROSITE" id="PS50109">
    <property type="entry name" value="HIS_KIN"/>
    <property type="match status" value="1"/>
</dbReference>
<dbReference type="InterPro" id="IPR029787">
    <property type="entry name" value="Nucleotide_cyclase"/>
</dbReference>
<proteinExistence type="predicted"/>
<dbReference type="Gene3D" id="1.10.287.130">
    <property type="match status" value="1"/>
</dbReference>
<dbReference type="SUPFAM" id="SSF55073">
    <property type="entry name" value="Nucleotide cyclase"/>
    <property type="match status" value="1"/>
</dbReference>
<dbReference type="Pfam" id="PF07495">
    <property type="entry name" value="Y_Y_Y"/>
    <property type="match status" value="1"/>
</dbReference>
<dbReference type="PANTHER" id="PTHR43547:SF2">
    <property type="entry name" value="HYBRID SIGNAL TRANSDUCTION HISTIDINE KINASE C"/>
    <property type="match status" value="1"/>
</dbReference>
<dbReference type="Gene3D" id="2.60.40.10">
    <property type="entry name" value="Immunoglobulins"/>
    <property type="match status" value="1"/>
</dbReference>
<dbReference type="SMART" id="SM00044">
    <property type="entry name" value="CYCc"/>
    <property type="match status" value="1"/>
</dbReference>
<reference evidence="17 18" key="1">
    <citation type="submission" date="2019-06" db="EMBL/GenBank/DDBJ databases">
        <title>Draft genome of Aliikangiella marina GYP-15.</title>
        <authorList>
            <person name="Wang G."/>
        </authorList>
    </citation>
    <scope>NUCLEOTIDE SEQUENCE [LARGE SCALE GENOMIC DNA]</scope>
    <source>
        <strain evidence="17 18">GYP-15</strain>
    </source>
</reference>
<evidence type="ECO:0000256" key="1">
    <source>
        <dbReference type="ARBA" id="ARBA00000085"/>
    </source>
</evidence>
<dbReference type="CDD" id="cd00082">
    <property type="entry name" value="HisKA"/>
    <property type="match status" value="1"/>
</dbReference>
<feature type="domain" description="Histidine kinase" evidence="14">
    <location>
        <begin position="873"/>
        <end position="1091"/>
    </location>
</feature>
<dbReference type="Pfam" id="PF00211">
    <property type="entry name" value="Guanylate_cyc"/>
    <property type="match status" value="1"/>
</dbReference>
<feature type="transmembrane region" description="Helical" evidence="13">
    <location>
        <begin position="23"/>
        <end position="46"/>
    </location>
</feature>
<evidence type="ECO:0000256" key="10">
    <source>
        <dbReference type="ARBA" id="ARBA00023012"/>
    </source>
</evidence>
<evidence type="ECO:0000313" key="17">
    <source>
        <dbReference type="EMBL" id="TQV73600.1"/>
    </source>
</evidence>
<keyword evidence="11 13" id="KW-0472">Membrane</keyword>
<keyword evidence="5 12" id="KW-0597">Phosphoprotein</keyword>
<dbReference type="PANTHER" id="PTHR43547">
    <property type="entry name" value="TWO-COMPONENT HISTIDINE KINASE"/>
    <property type="match status" value="1"/>
</dbReference>
<name>A0A545T8P7_9GAMM</name>
<comment type="subcellular location">
    <subcellularLocation>
        <location evidence="2">Cell membrane</location>
    </subcellularLocation>
</comment>
<organism evidence="17 18">
    <name type="scientific">Aliikangiella marina</name>
    <dbReference type="NCBI Taxonomy" id="1712262"/>
    <lineage>
        <taxon>Bacteria</taxon>
        <taxon>Pseudomonadati</taxon>
        <taxon>Pseudomonadota</taxon>
        <taxon>Gammaproteobacteria</taxon>
        <taxon>Oceanospirillales</taxon>
        <taxon>Pleioneaceae</taxon>
        <taxon>Aliikangiella</taxon>
    </lineage>
</organism>
<dbReference type="InterPro" id="IPR011110">
    <property type="entry name" value="Reg_prop"/>
</dbReference>
<dbReference type="SMART" id="SM00448">
    <property type="entry name" value="REC"/>
    <property type="match status" value="1"/>
</dbReference>
<dbReference type="Proteomes" id="UP000317839">
    <property type="component" value="Unassembled WGS sequence"/>
</dbReference>
<evidence type="ECO:0000256" key="6">
    <source>
        <dbReference type="ARBA" id="ARBA00022679"/>
    </source>
</evidence>
<evidence type="ECO:0000259" key="15">
    <source>
        <dbReference type="PROSITE" id="PS50110"/>
    </source>
</evidence>
<dbReference type="Pfam" id="PF07494">
    <property type="entry name" value="Reg_prop"/>
    <property type="match status" value="7"/>
</dbReference>
<dbReference type="FunFam" id="3.30.565.10:FF:000023">
    <property type="entry name" value="PAS domain-containing sensor histidine kinase"/>
    <property type="match status" value="1"/>
</dbReference>
<dbReference type="OrthoDB" id="176203at2"/>
<dbReference type="SUPFAM" id="SSF63829">
    <property type="entry name" value="Calcium-dependent phosphotriesterase"/>
    <property type="match status" value="3"/>
</dbReference>
<keyword evidence="9" id="KW-0067">ATP-binding</keyword>
<keyword evidence="10" id="KW-0902">Two-component regulatory system</keyword>
<sequence>MAVANNLVSLLGIKNNTDLIKTILLKSAFLNGWLLLASTLFFYATLASASRSSISFLQIGTEQGLPQSTVNTIYQDSQGFIWIGTYDGVTRFDGYQFVNFKNNPQDPSSISNNVIVSIIEDDDGFLWIATAQNGVNRFNPQTGEFKRFLSNQDDFDSLSHPQVTVIHQDTKGRIWVGTNHGLNLYLPEKQAFAHFYHNPLDNQSLPEGPIADIVDDGNGNLWIASSEYLAHFNIEQQVFTTYNQPGTPKQINDLYLDTDNSLWIGTRLDGLFHYRPEPKTFVQFQNNPNDPQSLSQNDVRAILRMENGDLWVGTDEGGVNIRRKGANGFLHFERNSSDTHSLTIDGIWSLFQDSSGLIWVGTAGGGINLTMSFENRLSRLNHNPFNKDSLSHEFVWDIEIDKQGYVWIATRYGIDQYDPSKNTYNHYNEFFDETGKEFNAHIYSLAIDESENLWLGNTQGQLAVLNPDSGKTQIINRRDFPSGYISYNRIRMIDTDRFGNIWVGTDDGLIKVDQNTREILLDYRFSDQDALGSASVRVMLQDGDGTIWFGTWGQGLLRFDPEFNSVVRLENQTGVENSLSNNNVRSLHKDPNGNLWVGTFNGLNFLSANSIKDQTYEFKSFFEKDGLANSSINGISSDINGNLWLSTNKGLSEYSPSDGIFKNYTINDGLTANEFSGNSVARSVDGNIYFGSVNGVTIVNPVSGIPTLIQPQLRVTDIQVQGNSLFPRGVAYDSQVIELEHDTNDLAFEFATLDFRHPDRNQFQYRLVPYNREWSDPTNLNRAVFTNLDPNKYTFELKALNGDGLEISDKLTVSFTVKPPMWRTWYAYLVYFILLISLLAFYLNKHEKKIQEQKAINEHLRRVDQLKDEFLANTSHELRTPLNGIIGIAESLREGVAGLQNQNTLNHLQMIIDGGKRLAQLINDILDFKKLSHHNLILHRNAVDLYTIANVVVSLLNPLAEEKNLKLINNLPKSLPLIYADENRIQQILHNLLGNAIKYTYEGRVEINAVTRGSFVEISVSDTGIGIDDSQKEIIFQPFEQATLPDTISNRGTGLGLSVSMQLVEEHGGQLWVDSQLNKGSTFYFDIPIWLEDTHQAEKQAVSAIKQERHLGLPNKKFIAKSKDKSNKKKGHVLIADDDPINLQVLSDLLSMNGFSVESANDGLEAVKLAGQSQFDLAVIDIMMPGLSGYEVCEQLRKSYSPIELPILLLSARNQPGDISAGFAAGANDYVAKPIEREVLLSRIHTLRQLGGLVEAKEQKAHAATLQQACERLGKYFPKQMVNQIVTSDVHNPLVAKRKQITVLFADLSGFTSVSDRFEPEAITDILNSFLGRMGRLIEENGGMLNEILGDGLVVLFGALENMDKVTQAKSAATLALEMQAAMSELAEQWLEAGFDHNVKLRIGIHQDFATVGNFGSQDIVAFRAVGSGINLAARLENHTQGGRILVSYPIFAHCRDDFEFTELEEITFKGFNHPHRVCHLEKKKD</sequence>
<dbReference type="EC" id="2.7.13.3" evidence="3"/>
<evidence type="ECO:0000256" key="13">
    <source>
        <dbReference type="SAM" id="Phobius"/>
    </source>
</evidence>
<dbReference type="InterPro" id="IPR036890">
    <property type="entry name" value="HATPase_C_sf"/>
</dbReference>
<keyword evidence="13" id="KW-1133">Transmembrane helix</keyword>
<dbReference type="InterPro" id="IPR003661">
    <property type="entry name" value="HisK_dim/P_dom"/>
</dbReference>
<dbReference type="GO" id="GO:0005886">
    <property type="term" value="C:plasma membrane"/>
    <property type="evidence" value="ECO:0007669"/>
    <property type="project" value="UniProtKB-SubCell"/>
</dbReference>
<feature type="domain" description="Guanylate cyclase" evidence="16">
    <location>
        <begin position="1302"/>
        <end position="1437"/>
    </location>
</feature>
<keyword evidence="8" id="KW-0418">Kinase</keyword>
<accession>A0A545T8P7</accession>
<evidence type="ECO:0000256" key="5">
    <source>
        <dbReference type="ARBA" id="ARBA00022553"/>
    </source>
</evidence>
<feature type="modified residue" description="4-aspartylphosphate" evidence="12">
    <location>
        <position position="1181"/>
    </location>
</feature>
<evidence type="ECO:0000256" key="4">
    <source>
        <dbReference type="ARBA" id="ARBA00022475"/>
    </source>
</evidence>
<dbReference type="PROSITE" id="PS50125">
    <property type="entry name" value="GUANYLATE_CYCLASE_2"/>
    <property type="match status" value="1"/>
</dbReference>
<dbReference type="GO" id="GO:0005524">
    <property type="term" value="F:ATP binding"/>
    <property type="evidence" value="ECO:0007669"/>
    <property type="project" value="UniProtKB-KW"/>
</dbReference>
<dbReference type="GO" id="GO:0004016">
    <property type="term" value="F:adenylate cyclase activity"/>
    <property type="evidence" value="ECO:0007669"/>
    <property type="project" value="UniProtKB-ARBA"/>
</dbReference>
<dbReference type="Gene3D" id="2.130.10.10">
    <property type="entry name" value="YVTN repeat-like/Quinoprotein amine dehydrogenase"/>
    <property type="match status" value="4"/>
</dbReference>